<feature type="transmembrane region" description="Helical" evidence="12">
    <location>
        <begin position="21"/>
        <end position="40"/>
    </location>
</feature>
<comment type="subcellular location">
    <subcellularLocation>
        <location evidence="1">Cell membrane</location>
        <topology evidence="1">Multi-pass membrane protein</topology>
    </subcellularLocation>
</comment>
<keyword evidence="10" id="KW-0270">Exopolysaccharide synthesis</keyword>
<dbReference type="Pfam" id="PF13807">
    <property type="entry name" value="GNVR"/>
    <property type="match status" value="1"/>
</dbReference>
<feature type="transmembrane region" description="Helical" evidence="12">
    <location>
        <begin position="175"/>
        <end position="194"/>
    </location>
</feature>
<evidence type="ECO:0000256" key="6">
    <source>
        <dbReference type="ARBA" id="ARBA00022692"/>
    </source>
</evidence>
<keyword evidence="8 12" id="KW-1133">Transmembrane helix</keyword>
<dbReference type="InterPro" id="IPR050445">
    <property type="entry name" value="Bact_polysacc_biosynth/exp"/>
</dbReference>
<protein>
    <recommendedName>
        <fullName evidence="4">Capsular polysaccharide biosynthesis protein CpsC</fullName>
    </recommendedName>
</protein>
<evidence type="ECO:0000256" key="2">
    <source>
        <dbReference type="ARBA" id="ARBA00005132"/>
    </source>
</evidence>
<dbReference type="Pfam" id="PF02706">
    <property type="entry name" value="Wzz"/>
    <property type="match status" value="1"/>
</dbReference>
<dbReference type="PANTHER" id="PTHR32309">
    <property type="entry name" value="TYROSINE-PROTEIN KINASE"/>
    <property type="match status" value="1"/>
</dbReference>
<feature type="domain" description="Tyrosine-protein kinase G-rich" evidence="14">
    <location>
        <begin position="144"/>
        <end position="196"/>
    </location>
</feature>
<evidence type="ECO:0000256" key="5">
    <source>
        <dbReference type="ARBA" id="ARBA00022475"/>
    </source>
</evidence>
<evidence type="ECO:0000256" key="7">
    <source>
        <dbReference type="ARBA" id="ARBA00022903"/>
    </source>
</evidence>
<dbReference type="OrthoDB" id="2360475at2"/>
<evidence type="ECO:0000313" key="15">
    <source>
        <dbReference type="EMBL" id="GEL91574.1"/>
    </source>
</evidence>
<comment type="function">
    <text evidence="11">Required for CpsD phosphorylation. Involved in the regulation of capsular polysaccharide biosynthesis. May be part of a complex that directs the coordinated polymerization and export to the cell surface of the capsular polysaccharide.</text>
</comment>
<evidence type="ECO:0000256" key="1">
    <source>
        <dbReference type="ARBA" id="ARBA00004651"/>
    </source>
</evidence>
<accession>A0A1V8YKV4</accession>
<dbReference type="RefSeq" id="WP_010752440.1">
    <property type="nucleotide sequence ID" value="NZ_BJWF01000007.1"/>
</dbReference>
<evidence type="ECO:0000313" key="18">
    <source>
        <dbReference type="Proteomes" id="UP000321830"/>
    </source>
</evidence>
<dbReference type="Proteomes" id="UP000192477">
    <property type="component" value="Unassembled WGS sequence"/>
</dbReference>
<dbReference type="Proteomes" id="UP000321830">
    <property type="component" value="Unassembled WGS sequence"/>
</dbReference>
<evidence type="ECO:0000256" key="8">
    <source>
        <dbReference type="ARBA" id="ARBA00022989"/>
    </source>
</evidence>
<evidence type="ECO:0000259" key="14">
    <source>
        <dbReference type="Pfam" id="PF13807"/>
    </source>
</evidence>
<comment type="similarity">
    <text evidence="3">Belongs to the CpsC/CapA family.</text>
</comment>
<evidence type="ECO:0000259" key="13">
    <source>
        <dbReference type="Pfam" id="PF02706"/>
    </source>
</evidence>
<evidence type="ECO:0000313" key="16">
    <source>
        <dbReference type="EMBL" id="OQO68709.1"/>
    </source>
</evidence>
<comment type="pathway">
    <text evidence="2">Capsule biogenesis; capsule polysaccharide biosynthesis.</text>
</comment>
<evidence type="ECO:0000256" key="4">
    <source>
        <dbReference type="ARBA" id="ARBA00020739"/>
    </source>
</evidence>
<dbReference type="AlphaFoldDB" id="A0A1V8YKV4"/>
<keyword evidence="16" id="KW-0808">Transferase</keyword>
<evidence type="ECO:0000313" key="17">
    <source>
        <dbReference type="Proteomes" id="UP000192477"/>
    </source>
</evidence>
<dbReference type="STRING" id="112904.BH747_11105"/>
<name>A0A1V8YKV4_9ENTE</name>
<gene>
    <name evidence="15" type="primary">capA</name>
    <name evidence="16" type="ORF">BH747_11105</name>
    <name evidence="15" type="ORF">EVI01_09110</name>
</gene>
<comment type="caution">
    <text evidence="16">The sequence shown here is derived from an EMBL/GenBank/DDBJ whole genome shotgun (WGS) entry which is preliminary data.</text>
</comment>
<dbReference type="EMBL" id="MJEA01000014">
    <property type="protein sequence ID" value="OQO68709.1"/>
    <property type="molecule type" value="Genomic_DNA"/>
</dbReference>
<dbReference type="EMBL" id="BJWF01000007">
    <property type="protein sequence ID" value="GEL91574.1"/>
    <property type="molecule type" value="Genomic_DNA"/>
</dbReference>
<dbReference type="InterPro" id="IPR003856">
    <property type="entry name" value="LPS_length_determ_N"/>
</dbReference>
<keyword evidence="7" id="KW-0972">Capsule biogenesis/degradation</keyword>
<reference evidence="16 17" key="1">
    <citation type="journal article" date="2017" name="BMC Microbiol.">
        <title>Comparative genomics of Enterococcus spp. isolated from bovine feces.</title>
        <authorList>
            <person name="Beukers A.G."/>
            <person name="Zaheer R."/>
            <person name="Goji N."/>
            <person name="Amoako K.K."/>
            <person name="Chaves A.V."/>
            <person name="Ward M.P."/>
            <person name="McAllister T.A."/>
        </authorList>
    </citation>
    <scope>NUCLEOTIDE SEQUENCE [LARGE SCALE GENOMIC DNA]</scope>
    <source>
        <strain evidence="16 17">F1129D 143</strain>
    </source>
</reference>
<dbReference type="InterPro" id="IPR032807">
    <property type="entry name" value="GNVR"/>
</dbReference>
<dbReference type="GO" id="GO:0000271">
    <property type="term" value="P:polysaccharide biosynthetic process"/>
    <property type="evidence" value="ECO:0007669"/>
    <property type="project" value="UniProtKB-KW"/>
</dbReference>
<organism evidence="16 17">
    <name type="scientific">Enterococcus villorum</name>
    <dbReference type="NCBI Taxonomy" id="112904"/>
    <lineage>
        <taxon>Bacteria</taxon>
        <taxon>Bacillati</taxon>
        <taxon>Bacillota</taxon>
        <taxon>Bacilli</taxon>
        <taxon>Lactobacillales</taxon>
        <taxon>Enterococcaceae</taxon>
        <taxon>Enterococcus</taxon>
    </lineage>
</organism>
<evidence type="ECO:0000256" key="12">
    <source>
        <dbReference type="SAM" id="Phobius"/>
    </source>
</evidence>
<dbReference type="PANTHER" id="PTHR32309:SF13">
    <property type="entry name" value="FERRIC ENTEROBACTIN TRANSPORT PROTEIN FEPE"/>
    <property type="match status" value="1"/>
</dbReference>
<proteinExistence type="inferred from homology"/>
<sequence length="259" mass="28374">MEETISLKETIKILRKHVMTIIISVLAGLAVASLATFFIISPKFSSQAQLIVTLPQSDTTNANDVNTNLQMINTYKDMIVSDLVLNEVKDRLETQDKVTMSAEAIKKAISVNQSQNSQMFSIQAISPDPDVAQQVANTTANVFQIKAKDVMNVDKISIISDAVADGTPVSPNNKLNIAIGLALGLIIGVGIAFLREVFDRTVKDESYLSEVLGFPILGTVPEMTMKDLNTIHPKKNTTVTQVKKMNDQARASRRKRSKV</sequence>
<evidence type="ECO:0000256" key="10">
    <source>
        <dbReference type="ARBA" id="ARBA00023169"/>
    </source>
</evidence>
<evidence type="ECO:0000256" key="9">
    <source>
        <dbReference type="ARBA" id="ARBA00023136"/>
    </source>
</evidence>
<evidence type="ECO:0000256" key="3">
    <source>
        <dbReference type="ARBA" id="ARBA00006683"/>
    </source>
</evidence>
<feature type="domain" description="Polysaccharide chain length determinant N-terminal" evidence="13">
    <location>
        <begin position="3"/>
        <end position="91"/>
    </location>
</feature>
<keyword evidence="9 12" id="KW-0472">Membrane</keyword>
<keyword evidence="16" id="KW-0418">Kinase</keyword>
<dbReference type="GO" id="GO:0004713">
    <property type="term" value="F:protein tyrosine kinase activity"/>
    <property type="evidence" value="ECO:0007669"/>
    <property type="project" value="TreeGrafter"/>
</dbReference>
<evidence type="ECO:0000256" key="11">
    <source>
        <dbReference type="ARBA" id="ARBA00045736"/>
    </source>
</evidence>
<keyword evidence="5" id="KW-1003">Cell membrane</keyword>
<reference evidence="15 18" key="2">
    <citation type="submission" date="2019-07" db="EMBL/GenBank/DDBJ databases">
        <title>Whole genome shotgun sequence of Enterococcus villorum NBRC 100699.</title>
        <authorList>
            <person name="Hosoyama A."/>
            <person name="Uohara A."/>
            <person name="Ohji S."/>
            <person name="Ichikawa N."/>
        </authorList>
    </citation>
    <scope>NUCLEOTIDE SEQUENCE [LARGE SCALE GENOMIC DNA]</scope>
    <source>
        <strain evidence="15 18">NBRC 100699</strain>
    </source>
</reference>
<keyword evidence="6 12" id="KW-0812">Transmembrane</keyword>
<dbReference type="GO" id="GO:0005886">
    <property type="term" value="C:plasma membrane"/>
    <property type="evidence" value="ECO:0007669"/>
    <property type="project" value="UniProtKB-SubCell"/>
</dbReference>